<keyword evidence="6" id="KW-0732">Signal</keyword>
<keyword evidence="13 14" id="KW-0395">Inflammatory response</keyword>
<proteinExistence type="inferred from homology"/>
<dbReference type="InterPro" id="IPR017241">
    <property type="entry name" value="Toll-like_receptor"/>
</dbReference>
<keyword evidence="15" id="KW-1015">Disulfide bond</keyword>
<gene>
    <name evidence="19" type="primary">LOC115807862</name>
</gene>
<protein>
    <submittedName>
        <fullName evidence="19">Toll-like receptor 6</fullName>
    </submittedName>
</protein>
<evidence type="ECO:0000256" key="15">
    <source>
        <dbReference type="PIRSR" id="PIRSR037595-2"/>
    </source>
</evidence>
<evidence type="ECO:0000256" key="4">
    <source>
        <dbReference type="ARBA" id="ARBA00022614"/>
    </source>
</evidence>
<keyword evidence="3 14" id="KW-0399">Innate immunity</keyword>
<dbReference type="GO" id="GO:0006954">
    <property type="term" value="P:inflammatory response"/>
    <property type="evidence" value="ECO:0007669"/>
    <property type="project" value="UniProtKB-UniRule"/>
</dbReference>
<evidence type="ECO:0000256" key="1">
    <source>
        <dbReference type="ARBA" id="ARBA00004479"/>
    </source>
</evidence>
<evidence type="ECO:0000256" key="12">
    <source>
        <dbReference type="ARBA" id="ARBA00023180"/>
    </source>
</evidence>
<accession>A0A6J2UY41</accession>
<dbReference type="PROSITE" id="PS51450">
    <property type="entry name" value="LRR"/>
    <property type="match status" value="2"/>
</dbReference>
<evidence type="ECO:0000256" key="11">
    <source>
        <dbReference type="ARBA" id="ARBA00023170"/>
    </source>
</evidence>
<feature type="disulfide bond" evidence="15">
    <location>
        <begin position="346"/>
        <end position="375"/>
    </location>
</feature>
<sequence>MATVQVSILANEDKGFRLCVTLREHTKNLSKHNLTRIPSDLPEDTEYLDISENDISKIDEGDLSGLTYLCFLKMTHCNLQFISSNAFVHNEKIKVLNISHNDLSTIPDLALPQLRILDLSSNHYDSYKVPSLFGNLSQLSYLALGSPRAIYVNVNDFAPLRNTSLQQFSLGDGTELQKYDHGSLTQLNSLREITLKVTFCQKIDLFKSMLKDLDQTQTKKLILVKLFPDQCNISDDPFDMFENFKVLSNLSIVDTWMNSSVMVKLVKNIWESSFEELAFVNITYNEDTPQGSQLYVQNNTRNLRAVIFDRVHHYQYQYPKINISLNLASQMTYFKFSGTGMNILPCNLISVMPSLEILDLSDNLLDDTGFWWFACSYTSVFPALKHLSLSHNRFVNLAFISKKTHEMKVLESLDLSFNSIRLGELCSWPSHLTELSLSYNNLGNNVFQYLSIHFQKIDLTKCSISIITKDILLQFPRLTHLFLSFNSIQVLPADLYAPTLCTLYIDHNAITSIDNSFFNGLSNLQTLKAGNNPFSCGCENFWFVTNLNKSLLCDWPLDYSCSSPPSYAGISLDMYKPGWLSCHPWFKVPIALPITFVITVVLGFVFYACDGVWYTKMLWVWIRVKRRSLQGAERLLNSSFQYHAFISYSEHDSVWVESQLVPTLESSDLNLCIHKRDFVPGQWIVDNIINCVEASYKTLFVLSKNFVQSEWCNFELFFAQHRAISVNDDSLVFILLEPIPSESLPKKYLKLRTLLRQQTYLEWPKNEQKQKVFWDTLKAMLKAADKSIKLKEVATDIVETYPLLAESQ</sequence>
<organism evidence="18 19">
    <name type="scientific">Chanos chanos</name>
    <name type="common">Milkfish</name>
    <name type="synonym">Mugil chanos</name>
    <dbReference type="NCBI Taxonomy" id="29144"/>
    <lineage>
        <taxon>Eukaryota</taxon>
        <taxon>Metazoa</taxon>
        <taxon>Chordata</taxon>
        <taxon>Craniata</taxon>
        <taxon>Vertebrata</taxon>
        <taxon>Euteleostomi</taxon>
        <taxon>Actinopterygii</taxon>
        <taxon>Neopterygii</taxon>
        <taxon>Teleostei</taxon>
        <taxon>Ostariophysi</taxon>
        <taxon>Gonorynchiformes</taxon>
        <taxon>Chanidae</taxon>
        <taxon>Chanos</taxon>
    </lineage>
</organism>
<dbReference type="GO" id="GO:0045087">
    <property type="term" value="P:innate immune response"/>
    <property type="evidence" value="ECO:0007669"/>
    <property type="project" value="UniProtKB-UniRule"/>
</dbReference>
<dbReference type="InterPro" id="IPR000157">
    <property type="entry name" value="TIR_dom"/>
</dbReference>
<dbReference type="SMART" id="SM00255">
    <property type="entry name" value="TIR"/>
    <property type="match status" value="1"/>
</dbReference>
<feature type="domain" description="TIR" evidence="17">
    <location>
        <begin position="640"/>
        <end position="781"/>
    </location>
</feature>
<evidence type="ECO:0000256" key="2">
    <source>
        <dbReference type="ARBA" id="ARBA00009634"/>
    </source>
</evidence>
<dbReference type="Gene3D" id="3.80.10.10">
    <property type="entry name" value="Ribonuclease Inhibitor"/>
    <property type="match status" value="1"/>
</dbReference>
<evidence type="ECO:0000256" key="3">
    <source>
        <dbReference type="ARBA" id="ARBA00022588"/>
    </source>
</evidence>
<evidence type="ECO:0000313" key="18">
    <source>
        <dbReference type="Proteomes" id="UP000504632"/>
    </source>
</evidence>
<dbReference type="GO" id="GO:0004888">
    <property type="term" value="F:transmembrane signaling receptor activity"/>
    <property type="evidence" value="ECO:0007669"/>
    <property type="project" value="InterPro"/>
</dbReference>
<dbReference type="InterPro" id="IPR003591">
    <property type="entry name" value="Leu-rich_rpt_typical-subtyp"/>
</dbReference>
<dbReference type="InterPro" id="IPR035897">
    <property type="entry name" value="Toll_tir_struct_dom_sf"/>
</dbReference>
<dbReference type="FunFam" id="3.40.50.10140:FF:000001">
    <property type="entry name" value="Toll-like receptor 2"/>
    <property type="match status" value="1"/>
</dbReference>
<keyword evidence="9 16" id="KW-1133">Transmembrane helix</keyword>
<keyword evidence="18" id="KW-1185">Reference proteome</keyword>
<dbReference type="GO" id="GO:0005886">
    <property type="term" value="C:plasma membrane"/>
    <property type="evidence" value="ECO:0007669"/>
    <property type="project" value="TreeGrafter"/>
</dbReference>
<name>A0A6J2UY41_CHACN</name>
<dbReference type="SMART" id="SM00369">
    <property type="entry name" value="LRR_TYP"/>
    <property type="match status" value="6"/>
</dbReference>
<feature type="transmembrane region" description="Helical" evidence="16">
    <location>
        <begin position="590"/>
        <end position="609"/>
    </location>
</feature>
<evidence type="ECO:0000256" key="14">
    <source>
        <dbReference type="PIRNR" id="PIRNR037595"/>
    </source>
</evidence>
<dbReference type="AlphaFoldDB" id="A0A6J2UY41"/>
<keyword evidence="8 14" id="KW-0391">Immunity</keyword>
<dbReference type="PANTHER" id="PTHR24365">
    <property type="entry name" value="TOLL-LIKE RECEPTOR"/>
    <property type="match status" value="1"/>
</dbReference>
<evidence type="ECO:0000256" key="7">
    <source>
        <dbReference type="ARBA" id="ARBA00022737"/>
    </source>
</evidence>
<dbReference type="Gene3D" id="3.40.50.10140">
    <property type="entry name" value="Toll/interleukin-1 receptor homology (TIR) domain"/>
    <property type="match status" value="1"/>
</dbReference>
<keyword evidence="4" id="KW-0433">Leucine-rich repeat</keyword>
<dbReference type="InParanoid" id="A0A6J2UY41"/>
<dbReference type="GeneID" id="115807862"/>
<dbReference type="Pfam" id="PF13516">
    <property type="entry name" value="LRR_6"/>
    <property type="match status" value="1"/>
</dbReference>
<evidence type="ECO:0000256" key="16">
    <source>
        <dbReference type="SAM" id="Phobius"/>
    </source>
</evidence>
<dbReference type="SUPFAM" id="SSF52200">
    <property type="entry name" value="Toll/Interleukin receptor TIR domain"/>
    <property type="match status" value="1"/>
</dbReference>
<reference evidence="19" key="1">
    <citation type="submission" date="2025-08" db="UniProtKB">
        <authorList>
            <consortium name="RefSeq"/>
        </authorList>
    </citation>
    <scope>IDENTIFICATION</scope>
</reference>
<comment type="similarity">
    <text evidence="2 14">Belongs to the Toll-like receptor family.</text>
</comment>
<keyword evidence="5 16" id="KW-0812">Transmembrane</keyword>
<dbReference type="RefSeq" id="XP_030624939.1">
    <property type="nucleotide sequence ID" value="XM_030769079.1"/>
</dbReference>
<evidence type="ECO:0000256" key="13">
    <source>
        <dbReference type="ARBA" id="ARBA00023198"/>
    </source>
</evidence>
<comment type="subcellular location">
    <subcellularLocation>
        <location evidence="1">Membrane</location>
        <topology evidence="1">Single-pass type I membrane protein</topology>
    </subcellularLocation>
</comment>
<keyword evidence="7" id="KW-0677">Repeat</keyword>
<dbReference type="SUPFAM" id="SSF52047">
    <property type="entry name" value="RNI-like"/>
    <property type="match status" value="1"/>
</dbReference>
<dbReference type="GO" id="GO:0002224">
    <property type="term" value="P:toll-like receptor signaling pathway"/>
    <property type="evidence" value="ECO:0007669"/>
    <property type="project" value="InterPro"/>
</dbReference>
<keyword evidence="11 14" id="KW-0675">Receptor</keyword>
<keyword evidence="10 16" id="KW-0472">Membrane</keyword>
<evidence type="ECO:0000256" key="5">
    <source>
        <dbReference type="ARBA" id="ARBA00022692"/>
    </source>
</evidence>
<keyword evidence="12" id="KW-0325">Glycoprotein</keyword>
<dbReference type="PIRSF" id="PIRSF037595">
    <property type="entry name" value="Toll-like_receptor"/>
    <property type="match status" value="1"/>
</dbReference>
<dbReference type="Pfam" id="PF01582">
    <property type="entry name" value="TIR"/>
    <property type="match status" value="1"/>
</dbReference>
<dbReference type="InterPro" id="IPR001611">
    <property type="entry name" value="Leu-rich_rpt"/>
</dbReference>
<dbReference type="PANTHER" id="PTHR24365:SF539">
    <property type="entry name" value="TOLL-LIKE RECEPTOR 1"/>
    <property type="match status" value="1"/>
</dbReference>
<evidence type="ECO:0000256" key="8">
    <source>
        <dbReference type="ARBA" id="ARBA00022859"/>
    </source>
</evidence>
<dbReference type="Pfam" id="PF13855">
    <property type="entry name" value="LRR_8"/>
    <property type="match status" value="1"/>
</dbReference>
<evidence type="ECO:0000256" key="6">
    <source>
        <dbReference type="ARBA" id="ARBA00022729"/>
    </source>
</evidence>
<evidence type="ECO:0000256" key="9">
    <source>
        <dbReference type="ARBA" id="ARBA00022989"/>
    </source>
</evidence>
<dbReference type="SUPFAM" id="SSF52058">
    <property type="entry name" value="L domain-like"/>
    <property type="match status" value="1"/>
</dbReference>
<dbReference type="InterPro" id="IPR032675">
    <property type="entry name" value="LRR_dom_sf"/>
</dbReference>
<dbReference type="OrthoDB" id="1081807at2759"/>
<evidence type="ECO:0000259" key="17">
    <source>
        <dbReference type="PROSITE" id="PS50104"/>
    </source>
</evidence>
<evidence type="ECO:0000313" key="19">
    <source>
        <dbReference type="RefSeq" id="XP_030624939.1"/>
    </source>
</evidence>
<dbReference type="PROSITE" id="PS50104">
    <property type="entry name" value="TIR"/>
    <property type="match status" value="1"/>
</dbReference>
<dbReference type="Proteomes" id="UP000504632">
    <property type="component" value="Chromosome 1"/>
</dbReference>
<evidence type="ECO:0000256" key="10">
    <source>
        <dbReference type="ARBA" id="ARBA00023136"/>
    </source>
</evidence>